<evidence type="ECO:0000313" key="2">
    <source>
        <dbReference type="EMBL" id="GAL60178.1"/>
    </source>
</evidence>
<evidence type="ECO:0000259" key="1">
    <source>
        <dbReference type="Pfam" id="PF02464"/>
    </source>
</evidence>
<dbReference type="Proteomes" id="UP000029462">
    <property type="component" value="Unassembled WGS sequence"/>
</dbReference>
<organism evidence="2 3">
    <name type="scientific">Pseudescherichia vulneris NBRC 102420</name>
    <dbReference type="NCBI Taxonomy" id="1115515"/>
    <lineage>
        <taxon>Bacteria</taxon>
        <taxon>Pseudomonadati</taxon>
        <taxon>Pseudomonadota</taxon>
        <taxon>Gammaproteobacteria</taxon>
        <taxon>Enterobacterales</taxon>
        <taxon>Enterobacteriaceae</taxon>
        <taxon>Pseudescherichia</taxon>
    </lineage>
</organism>
<dbReference type="STRING" id="1115515.EV102420_31_00050"/>
<dbReference type="SUPFAM" id="SSF142433">
    <property type="entry name" value="CinA-like"/>
    <property type="match status" value="1"/>
</dbReference>
<dbReference type="Gene3D" id="3.90.950.20">
    <property type="entry name" value="CinA-like"/>
    <property type="match status" value="1"/>
</dbReference>
<reference evidence="2 3" key="1">
    <citation type="submission" date="2014-09" db="EMBL/GenBank/DDBJ databases">
        <title>Whole genome shotgun sequence of Escherichia vulneris NBRC 102420.</title>
        <authorList>
            <person name="Yoshida Y."/>
            <person name="Hosoyama A."/>
            <person name="Tsuchikane K."/>
            <person name="Ohji S."/>
            <person name="Ichikawa N."/>
            <person name="Kimura A."/>
            <person name="Yamazoe A."/>
            <person name="Ezaki T."/>
            <person name="Fujita N."/>
        </authorList>
    </citation>
    <scope>NUCLEOTIDE SEQUENCE [LARGE SCALE GENOMIC DNA]</scope>
    <source>
        <strain evidence="2 3">NBRC 102420</strain>
    </source>
</reference>
<evidence type="ECO:0000313" key="3">
    <source>
        <dbReference type="Proteomes" id="UP000029462"/>
    </source>
</evidence>
<proteinExistence type="predicted"/>
<dbReference type="NCBIfam" id="TIGR00199">
    <property type="entry name" value="PncC_domain"/>
    <property type="match status" value="1"/>
</dbReference>
<name>A0A090V7R0_PSEVU</name>
<dbReference type="EMBL" id="BBMZ01000031">
    <property type="protein sequence ID" value="GAL60178.1"/>
    <property type="molecule type" value="Genomic_DNA"/>
</dbReference>
<dbReference type="Pfam" id="PF02464">
    <property type="entry name" value="CinA"/>
    <property type="match status" value="1"/>
</dbReference>
<accession>A0A090V7R0</accession>
<gene>
    <name evidence="2" type="ORF">EV102420_31_00050</name>
</gene>
<dbReference type="eggNOG" id="COG1546">
    <property type="taxonomic scope" value="Bacteria"/>
</dbReference>
<dbReference type="AlphaFoldDB" id="A0A090V7R0"/>
<dbReference type="InterPro" id="IPR036653">
    <property type="entry name" value="CinA-like_C"/>
</dbReference>
<feature type="domain" description="CinA C-terminal" evidence="1">
    <location>
        <begin position="2"/>
        <end position="97"/>
    </location>
</feature>
<comment type="caution">
    <text evidence="2">The sequence shown here is derived from an EMBL/GenBank/DDBJ whole genome shotgun (WGS) entry which is preliminary data.</text>
</comment>
<sequence>MTLLNVNPETLAKHTAVSKATVEEMAMGAVNVSGEDIGIAVSGYGGPDGGEDGTPAGSVWFGWALPGNTVHTSLQHFEGDCTEVLAQAVKYAIVMLLFKLGYSSDSQ</sequence>
<keyword evidence="3" id="KW-1185">Reference proteome</keyword>
<dbReference type="InterPro" id="IPR008136">
    <property type="entry name" value="CinA_C"/>
</dbReference>
<protein>
    <recommendedName>
        <fullName evidence="1">CinA C-terminal domain-containing protein</fullName>
    </recommendedName>
</protein>